<evidence type="ECO:0000313" key="1">
    <source>
        <dbReference type="EMBL" id="ONI39647.1"/>
    </source>
</evidence>
<name>A0ACC8XBE6_9FIRM</name>
<dbReference type="Proteomes" id="UP000188605">
    <property type="component" value="Unassembled WGS sequence"/>
</dbReference>
<organism evidence="1 2">
    <name type="scientific">Candidatus Epulonipiscium fishelsonii</name>
    <dbReference type="NCBI Taxonomy" id="77094"/>
    <lineage>
        <taxon>Bacteria</taxon>
        <taxon>Bacillati</taxon>
        <taxon>Bacillota</taxon>
        <taxon>Clostridia</taxon>
        <taxon>Lachnospirales</taxon>
        <taxon>Lachnospiraceae</taxon>
        <taxon>Candidatus Epulonipiscium</taxon>
    </lineage>
</organism>
<protein>
    <submittedName>
        <fullName evidence="1">Uncharacterized protein</fullName>
    </submittedName>
</protein>
<comment type="caution">
    <text evidence="1">The sequence shown here is derived from an EMBL/GenBank/DDBJ whole genome shotgun (WGS) entry which is preliminary data.</text>
</comment>
<reference evidence="1" key="1">
    <citation type="submission" date="2016-08" db="EMBL/GenBank/DDBJ databases">
        <authorList>
            <person name="Ngugi D.K."/>
            <person name="Miyake S."/>
            <person name="Stingl U."/>
        </authorList>
    </citation>
    <scope>NUCLEOTIDE SEQUENCE</scope>
    <source>
        <strain evidence="1">SCG-B11WGA-EpuloA1</strain>
    </source>
</reference>
<keyword evidence="2" id="KW-1185">Reference proteome</keyword>
<dbReference type="EMBL" id="LJDB01000062">
    <property type="protein sequence ID" value="ONI39647.1"/>
    <property type="molecule type" value="Genomic_DNA"/>
</dbReference>
<proteinExistence type="predicted"/>
<sequence>MKKFFVLIFVLTLIVILFICGKTFVTNSDIEAEADLISLSVTSINETTNITLLPDQDEYSVTVDSDIYGVNVSIEKIEGTDVFIDGIKYDEAKCLVELSQEYDDYANYSKEVEIKLKSDIEKIYTLNIVREDLTDIYDLFETKTYTDNETGLELPYLIYVPTNYDKTKQYPVVFALHGSGQRTQSTDMILKRYKMATVWAKDSEEGVNECIVIAPHLNSTDPIVNWTSLQAYREGLAEDAFEIDEYSIAAYNMLMEVTKQYSVNKDKFYMTGLSSGGFGTYAIASVYPNTFAAIVPICGGLDPESAKHIKDIPKWIFHAKNDPSVNIDEYLYPTINSIEEVGGVYCLTIYDEDKVFYPSSHFSWSPAYNDEEMRTWLFDQSKQ</sequence>
<evidence type="ECO:0000313" key="2">
    <source>
        <dbReference type="Proteomes" id="UP000188605"/>
    </source>
</evidence>
<accession>A0ACC8XBE6</accession>
<gene>
    <name evidence="1" type="ORF">AN396_07770</name>
</gene>